<protein>
    <recommendedName>
        <fullName evidence="5">Rab3 GTPase-activating protein catalytic subunit</fullName>
    </recommendedName>
</protein>
<dbReference type="GO" id="GO:0005096">
    <property type="term" value="F:GTPase activator activity"/>
    <property type="evidence" value="ECO:0007669"/>
    <property type="project" value="UniProtKB-KW"/>
</dbReference>
<evidence type="ECO:0000256" key="3">
    <source>
        <dbReference type="ARBA" id="ARBA00004496"/>
    </source>
</evidence>
<dbReference type="GO" id="GO:0005794">
    <property type="term" value="C:Golgi apparatus"/>
    <property type="evidence" value="ECO:0007669"/>
    <property type="project" value="UniProtKB-SubCell"/>
</dbReference>
<keyword evidence="8" id="KW-0256">Endoplasmic reticulum</keyword>
<dbReference type="InterPro" id="IPR045700">
    <property type="entry name" value="Rab3GAP1"/>
</dbReference>
<dbReference type="EMBL" id="OU892283">
    <property type="protein sequence ID" value="CAH1133683.1"/>
    <property type="molecule type" value="Genomic_DNA"/>
</dbReference>
<feature type="domain" description="Rab3GAP catalytic subunit C-terminal" evidence="11">
    <location>
        <begin position="709"/>
        <end position="902"/>
    </location>
</feature>
<comment type="similarity">
    <text evidence="4">Belongs to the Rab3-GAP catalytic subunit family.</text>
</comment>
<evidence type="ECO:0000256" key="1">
    <source>
        <dbReference type="ARBA" id="ARBA00004222"/>
    </source>
</evidence>
<evidence type="ECO:0000256" key="7">
    <source>
        <dbReference type="ARBA" id="ARBA00022490"/>
    </source>
</evidence>
<comment type="subcellular location">
    <subcellularLocation>
        <location evidence="3">Cytoplasm</location>
    </subcellularLocation>
    <subcellularLocation>
        <location evidence="2">Endoplasmic reticulum</location>
    </subcellularLocation>
    <subcellularLocation>
        <location evidence="1">Golgi apparatus</location>
        <location evidence="1">cis-Golgi network</location>
    </subcellularLocation>
</comment>
<evidence type="ECO:0000256" key="6">
    <source>
        <dbReference type="ARBA" id="ARBA00022468"/>
    </source>
</evidence>
<dbReference type="Proteomes" id="UP001152799">
    <property type="component" value="Chromosome 7"/>
</dbReference>
<dbReference type="Pfam" id="PF19533">
    <property type="entry name" value="Rab3-GAP_cat_C"/>
    <property type="match status" value="1"/>
</dbReference>
<proteinExistence type="inferred from homology"/>
<keyword evidence="7" id="KW-0963">Cytoplasm</keyword>
<dbReference type="Pfam" id="PF13890">
    <property type="entry name" value="Rab3-GTPase_cat"/>
    <property type="match status" value="1"/>
</dbReference>
<evidence type="ECO:0000313" key="12">
    <source>
        <dbReference type="EMBL" id="CAH1133683.1"/>
    </source>
</evidence>
<keyword evidence="6" id="KW-0343">GTPase activation</keyword>
<gene>
    <name evidence="12" type="ORF">CEUTPL_LOCUS12132</name>
</gene>
<evidence type="ECO:0000256" key="4">
    <source>
        <dbReference type="ARBA" id="ARBA00008856"/>
    </source>
</evidence>
<name>A0A9P0GRK0_9CUCU</name>
<dbReference type="AlphaFoldDB" id="A0A9P0GRK0"/>
<dbReference type="InterPro" id="IPR026147">
    <property type="entry name" value="Rab3GAP1_conserved"/>
</dbReference>
<sequence>MNEEIDDSEFYHEDFTTASDWEILVAHMEEIINQGKSEEKNESSTAAGLWEIKSEKLVYIDSNFDFIWYKKNCDEDLSEGSDDKSKHPLDKWHDFTLEEYSEDQFKDICLAKWYGLDEFLVLSPAGKIGATNNESRAKILLSAAAVVANNSSIEVPLFIQVKDKWQQVYLGVYEANNIRTSFDIVHLKRGLYYCQYLTGLLDLFKTKIRSPCTIENIFVSYQGTYQLQEFGNFIWKQDVLSNSMDIESLYILPFGVTVDPLQTLLLKAIWSRLSEHSVIDTESYTDFDPMKAQKWHCEAVFTQEPICLLGDALGEFLELLNNDSSVYDVLGDFAVMHVPESHPLDLLTESPVPSFSHLLSRAARSSLISNKRGNPPLNEGVLVPLLYFLFPDADENSMFPYGVKDEKEPIQKKFKLFQSLDDQFKGFKTSNEDSLIWRLSIVLSHTLQTLGGIKAFCHIWYEFVQEMRYRWENSMLIPGVTPGMPDLRTCLLNQKLQMLNCCLERKITRETVKYSSAENSEDSDDEFFDATDDVEEDKRKYSLWDKPAGRLSKFGDMKLLNSGDPLYIPFTQDPVLKTEDQLEEDTDILLKLGTNQEASELRARIMSASLLSDMESFKAANPGSLVEDFIRWYSPRDWIESEELDEHGQKKGTLSPRMQLEDNIWVEMWENARPVPANRQKRLFDDTREAEKVLQFLDFRTMSQISELLVPILSHAAICRLVDEIENLSSAIPDAESRVLSLLKHGERISRDTKFQPKRFEVFTQEVIALELNISQINSLQYKLNPQGVDDEDVNRSIGDLAHGKPIKIENKEQSLIGSRIVSMFTESQRLHSSSVSPNDHQDLPKSPDVIFPVAVQKEFVLRANCVRPSLYSAKSPQFLRAVLGKAEFRLVGAFSEDTAFF</sequence>
<dbReference type="OrthoDB" id="17346at2759"/>
<dbReference type="PANTHER" id="PTHR21422:SF9">
    <property type="entry name" value="RAB3 GTPASE-ACTIVATING PROTEIN CATALYTIC SUBUNIT"/>
    <property type="match status" value="1"/>
</dbReference>
<evidence type="ECO:0000256" key="2">
    <source>
        <dbReference type="ARBA" id="ARBA00004240"/>
    </source>
</evidence>
<dbReference type="PANTHER" id="PTHR21422">
    <property type="entry name" value="RAB3 GTPASE-ACTIVATING PROTEIN CATALYTIC SUBUNIT"/>
    <property type="match status" value="1"/>
</dbReference>
<feature type="domain" description="Rab3GAP catalytic subunit conserved" evidence="10">
    <location>
        <begin position="545"/>
        <end position="697"/>
    </location>
</feature>
<evidence type="ECO:0000256" key="5">
    <source>
        <dbReference type="ARBA" id="ARBA00015817"/>
    </source>
</evidence>
<reference evidence="12" key="1">
    <citation type="submission" date="2022-01" db="EMBL/GenBank/DDBJ databases">
        <authorList>
            <person name="King R."/>
        </authorList>
    </citation>
    <scope>NUCLEOTIDE SEQUENCE</scope>
</reference>
<dbReference type="GO" id="GO:0005783">
    <property type="term" value="C:endoplasmic reticulum"/>
    <property type="evidence" value="ECO:0007669"/>
    <property type="project" value="UniProtKB-SubCell"/>
</dbReference>
<keyword evidence="9" id="KW-0333">Golgi apparatus</keyword>
<organism evidence="12 13">
    <name type="scientific">Ceutorhynchus assimilis</name>
    <name type="common">cabbage seed weevil</name>
    <dbReference type="NCBI Taxonomy" id="467358"/>
    <lineage>
        <taxon>Eukaryota</taxon>
        <taxon>Metazoa</taxon>
        <taxon>Ecdysozoa</taxon>
        <taxon>Arthropoda</taxon>
        <taxon>Hexapoda</taxon>
        <taxon>Insecta</taxon>
        <taxon>Pterygota</taxon>
        <taxon>Neoptera</taxon>
        <taxon>Endopterygota</taxon>
        <taxon>Coleoptera</taxon>
        <taxon>Polyphaga</taxon>
        <taxon>Cucujiformia</taxon>
        <taxon>Curculionidae</taxon>
        <taxon>Ceutorhynchinae</taxon>
        <taxon>Ceutorhynchus</taxon>
    </lineage>
</organism>
<accession>A0A9P0GRK0</accession>
<evidence type="ECO:0000259" key="11">
    <source>
        <dbReference type="Pfam" id="PF19533"/>
    </source>
</evidence>
<evidence type="ECO:0000256" key="8">
    <source>
        <dbReference type="ARBA" id="ARBA00022824"/>
    </source>
</evidence>
<evidence type="ECO:0000313" key="13">
    <source>
        <dbReference type="Proteomes" id="UP001152799"/>
    </source>
</evidence>
<evidence type="ECO:0000259" key="10">
    <source>
        <dbReference type="Pfam" id="PF13890"/>
    </source>
</evidence>
<keyword evidence="13" id="KW-1185">Reference proteome</keyword>
<evidence type="ECO:0000256" key="9">
    <source>
        <dbReference type="ARBA" id="ARBA00023034"/>
    </source>
</evidence>
<dbReference type="InterPro" id="IPR045698">
    <property type="entry name" value="Rab3GAP1_C"/>
</dbReference>